<keyword evidence="3" id="KW-1185">Reference proteome</keyword>
<dbReference type="Proteomes" id="UP000273022">
    <property type="component" value="Unassembled WGS sequence"/>
</dbReference>
<keyword evidence="1" id="KW-0472">Membrane</keyword>
<accession>A0A3A6TBY8</accession>
<feature type="transmembrane region" description="Helical" evidence="1">
    <location>
        <begin position="9"/>
        <end position="30"/>
    </location>
</feature>
<evidence type="ECO:0000313" key="2">
    <source>
        <dbReference type="EMBL" id="RJY07174.1"/>
    </source>
</evidence>
<organism evidence="2 3">
    <name type="scientific">Parashewanella spongiae</name>
    <dbReference type="NCBI Taxonomy" id="342950"/>
    <lineage>
        <taxon>Bacteria</taxon>
        <taxon>Pseudomonadati</taxon>
        <taxon>Pseudomonadota</taxon>
        <taxon>Gammaproteobacteria</taxon>
        <taxon>Alteromonadales</taxon>
        <taxon>Shewanellaceae</taxon>
        <taxon>Parashewanella</taxon>
    </lineage>
</organism>
<sequence length="65" mass="7472">MFHKGKKLFGLIGLIISVTGIIDLIFYWPVSSYDNFFLIKRVAYIIAGASIFWLHLLKAQLKNNN</sequence>
<feature type="transmembrane region" description="Helical" evidence="1">
    <location>
        <begin position="36"/>
        <end position="57"/>
    </location>
</feature>
<reference evidence="2 3" key="1">
    <citation type="submission" date="2018-09" db="EMBL/GenBank/DDBJ databases">
        <title>Phylogeny of the Shewanellaceae, and recommendation for two new genera, Pseudoshewanella and Parashewanella.</title>
        <authorList>
            <person name="Wang G."/>
        </authorList>
    </citation>
    <scope>NUCLEOTIDE SEQUENCE [LARGE SCALE GENOMIC DNA]</scope>
    <source>
        <strain evidence="2 3">KCTC 22492</strain>
    </source>
</reference>
<evidence type="ECO:0000313" key="3">
    <source>
        <dbReference type="Proteomes" id="UP000273022"/>
    </source>
</evidence>
<evidence type="ECO:0000256" key="1">
    <source>
        <dbReference type="SAM" id="Phobius"/>
    </source>
</evidence>
<name>A0A3A6TBY8_9GAMM</name>
<dbReference type="EMBL" id="QYYH01000132">
    <property type="protein sequence ID" value="RJY07174.1"/>
    <property type="molecule type" value="Genomic_DNA"/>
</dbReference>
<dbReference type="AlphaFoldDB" id="A0A3A6TBY8"/>
<comment type="caution">
    <text evidence="2">The sequence shown here is derived from an EMBL/GenBank/DDBJ whole genome shotgun (WGS) entry which is preliminary data.</text>
</comment>
<proteinExistence type="predicted"/>
<protein>
    <submittedName>
        <fullName evidence="2">Uncharacterized protein</fullName>
    </submittedName>
</protein>
<keyword evidence="1" id="KW-0812">Transmembrane</keyword>
<keyword evidence="1" id="KW-1133">Transmembrane helix</keyword>
<gene>
    <name evidence="2" type="ORF">D5R81_16425</name>
</gene>